<dbReference type="Pfam" id="PF09820">
    <property type="entry name" value="AAA-ATPase_like"/>
    <property type="match status" value="1"/>
</dbReference>
<proteinExistence type="predicted"/>
<dbReference type="EMBL" id="ATBP01003522">
    <property type="protein sequence ID" value="ETR64872.1"/>
    <property type="molecule type" value="Genomic_DNA"/>
</dbReference>
<gene>
    <name evidence="2" type="ORF">OMM_15219</name>
</gene>
<dbReference type="Proteomes" id="UP000189670">
    <property type="component" value="Unassembled WGS sequence"/>
</dbReference>
<reference evidence="3" key="1">
    <citation type="submission" date="2012-11" db="EMBL/GenBank/DDBJ databases">
        <authorList>
            <person name="Lucero-Rivera Y.E."/>
            <person name="Tovar-Ramirez D."/>
        </authorList>
    </citation>
    <scope>NUCLEOTIDE SEQUENCE [LARGE SCALE GENOMIC DNA]</scope>
    <source>
        <strain evidence="3">Araruama</strain>
    </source>
</reference>
<comment type="caution">
    <text evidence="2">The sequence shown here is derived from an EMBL/GenBank/DDBJ whole genome shotgun (WGS) entry which is preliminary data.</text>
</comment>
<name>A0A1V1NQL1_9BACT</name>
<dbReference type="PANTHER" id="PTHR34825">
    <property type="entry name" value="CONSERVED PROTEIN, WITH A WEAK D-GALACTARATE DEHYDRATASE/ALTRONATE HYDROLASE DOMAIN"/>
    <property type="match status" value="1"/>
</dbReference>
<feature type="non-terminal residue" evidence="2">
    <location>
        <position position="154"/>
    </location>
</feature>
<organism evidence="2 3">
    <name type="scientific">Candidatus Magnetoglobus multicellularis str. Araruama</name>
    <dbReference type="NCBI Taxonomy" id="890399"/>
    <lineage>
        <taxon>Bacteria</taxon>
        <taxon>Pseudomonadati</taxon>
        <taxon>Thermodesulfobacteriota</taxon>
        <taxon>Desulfobacteria</taxon>
        <taxon>Desulfobacterales</taxon>
        <taxon>Desulfobacteraceae</taxon>
        <taxon>Candidatus Magnetoglobus</taxon>
    </lineage>
</organism>
<feature type="domain" description="AAA-ATPase-like" evidence="1">
    <location>
        <begin position="6"/>
        <end position="150"/>
    </location>
</feature>
<protein>
    <recommendedName>
        <fullName evidence="1">AAA-ATPase-like domain-containing protein</fullName>
    </recommendedName>
</protein>
<evidence type="ECO:0000259" key="1">
    <source>
        <dbReference type="Pfam" id="PF09820"/>
    </source>
</evidence>
<dbReference type="PANTHER" id="PTHR34825:SF2">
    <property type="entry name" value="AAA-ATPASE-LIKE DOMAIN-CONTAINING PROTEIN"/>
    <property type="match status" value="1"/>
</dbReference>
<sequence>MSMKNPYAISNFEKIKLEGFEYVDRTSRIPLTEAVGQYLLFLRPRRFGKSLWLSTLKNYYNIAKADVFDQLFAGTWIYDNPTKLHNQYFVLKWDFSCVDCTGNNVEQNLNIHMNDCIRRFASDYEELLPSQIEIYENQAMSSFFSLLSVISKTG</sequence>
<evidence type="ECO:0000313" key="2">
    <source>
        <dbReference type="EMBL" id="ETR64872.1"/>
    </source>
</evidence>
<accession>A0A1V1NQL1</accession>
<evidence type="ECO:0000313" key="3">
    <source>
        <dbReference type="Proteomes" id="UP000189670"/>
    </source>
</evidence>
<dbReference type="AlphaFoldDB" id="A0A1V1NQL1"/>
<dbReference type="InterPro" id="IPR018631">
    <property type="entry name" value="AAA-ATPase-like_dom"/>
</dbReference>